<comment type="caution">
    <text evidence="2">The sequence shown here is derived from an EMBL/GenBank/DDBJ whole genome shotgun (WGS) entry which is preliminary data.</text>
</comment>
<feature type="region of interest" description="Disordered" evidence="1">
    <location>
        <begin position="410"/>
        <end position="457"/>
    </location>
</feature>
<dbReference type="EMBL" id="JAGGNH010000002">
    <property type="protein sequence ID" value="KAJ0982443.1"/>
    <property type="molecule type" value="Genomic_DNA"/>
</dbReference>
<feature type="compositionally biased region" description="Basic and acidic residues" evidence="1">
    <location>
        <begin position="421"/>
        <end position="448"/>
    </location>
</feature>
<reference evidence="2" key="2">
    <citation type="journal article" date="2022" name="Hortic Res">
        <title>The genome of Dioscorea zingiberensis sheds light on the biosynthesis, origin and evolution of the medicinally important diosgenin saponins.</title>
        <authorList>
            <person name="Li Y."/>
            <person name="Tan C."/>
            <person name="Li Z."/>
            <person name="Guo J."/>
            <person name="Li S."/>
            <person name="Chen X."/>
            <person name="Wang C."/>
            <person name="Dai X."/>
            <person name="Yang H."/>
            <person name="Song W."/>
            <person name="Hou L."/>
            <person name="Xu J."/>
            <person name="Tong Z."/>
            <person name="Xu A."/>
            <person name="Yuan X."/>
            <person name="Wang W."/>
            <person name="Yang Q."/>
            <person name="Chen L."/>
            <person name="Sun Z."/>
            <person name="Wang K."/>
            <person name="Pan B."/>
            <person name="Chen J."/>
            <person name="Bao Y."/>
            <person name="Liu F."/>
            <person name="Qi X."/>
            <person name="Gang D.R."/>
            <person name="Wen J."/>
            <person name="Li J."/>
        </authorList>
    </citation>
    <scope>NUCLEOTIDE SEQUENCE</scope>
    <source>
        <strain evidence="2">Dzin_1.0</strain>
    </source>
</reference>
<evidence type="ECO:0000313" key="3">
    <source>
        <dbReference type="Proteomes" id="UP001085076"/>
    </source>
</evidence>
<protein>
    <submittedName>
        <fullName evidence="2">Uncharacterized protein</fullName>
    </submittedName>
</protein>
<name>A0A9D5HMW9_9LILI</name>
<feature type="region of interest" description="Disordered" evidence="1">
    <location>
        <begin position="670"/>
        <end position="694"/>
    </location>
</feature>
<feature type="compositionally biased region" description="Polar residues" evidence="1">
    <location>
        <begin position="124"/>
        <end position="139"/>
    </location>
</feature>
<feature type="region of interest" description="Disordered" evidence="1">
    <location>
        <begin position="853"/>
        <end position="873"/>
    </location>
</feature>
<feature type="region of interest" description="Disordered" evidence="1">
    <location>
        <begin position="193"/>
        <end position="325"/>
    </location>
</feature>
<evidence type="ECO:0000313" key="2">
    <source>
        <dbReference type="EMBL" id="KAJ0982443.1"/>
    </source>
</evidence>
<sequence>MGNEMGNRNVNGLQASEQDDTLASTEIYESMKASVVSNNAEDFKDLKKDDIEVITAKGSSNPSTIPNDDDDDDDDGVLKDMADDLEGDVEEHKTLTSKENSTFSMESDGADELKDQKQHEVEETTANESLKSSMVTNNAEGQVTVTDYLEDNLLEKDEIEEGSRNEFSEALIVSSEEQVGKSINQAIVSMQSLKSDEKHTNSIPDVPSATDEEDLIQGQTSETKADDTIMVSIPDTQSRTDKTSPTISTYNEHEEKTSNEGMPASSDEKGVTMEDTNVDRPNVADSSVLDLAVEDGVSKKEAEENNEVEEQQCPQSDKFGNDSEQSQILESINSACLDAIDSEIKRLVISNDLIAFDESVNKNTEAILKDNVLKEIIQTVETKEVVSSNLNEQEKLSSLVWEDCNEIGADTSPAEFSAGELEEKVQDGGERSQGKAETIDLGEANKEENDGELEGQTVEAEEVVTSKSNQQDELPSLVFEECNEIRADVSLAEFSVGECRSSKDSGHPVSESWNTNDASVFTDIEGKTEDIDAKEITEEITEKLNQVLPNAPMFEETLTQINSRETAVVLSSSQTEVHGAMNLPEAMSTAQESEQLHTALESELQANMESLISSVSEDGNTLTESFSAASQTENQKQWRDVIHASPDKMAVQQAGGSVVEKNEIPHVLEENIEESQSSKDATSESTQENLSSEAANTTIASGYLESSHAEIQPSELQSLNLALETIVHESEENSAGNIDAVKAKAVKFEDNPSMDQEKTIRCDVFAIRQDISKTGAESSFSVLQSDNDESDKSPLLYQKNAREGELSNLERSDSGKLRAPLLRLMKEEVHAAEPVEKEEGFLIKKTIEEVWKSPAKKSMATSPRTREKPKPRSSIFSNCMCCTTAALN</sequence>
<keyword evidence="3" id="KW-1185">Reference proteome</keyword>
<evidence type="ECO:0000256" key="1">
    <source>
        <dbReference type="SAM" id="MobiDB-lite"/>
    </source>
</evidence>
<organism evidence="2 3">
    <name type="scientific">Dioscorea zingiberensis</name>
    <dbReference type="NCBI Taxonomy" id="325984"/>
    <lineage>
        <taxon>Eukaryota</taxon>
        <taxon>Viridiplantae</taxon>
        <taxon>Streptophyta</taxon>
        <taxon>Embryophyta</taxon>
        <taxon>Tracheophyta</taxon>
        <taxon>Spermatophyta</taxon>
        <taxon>Magnoliopsida</taxon>
        <taxon>Liliopsida</taxon>
        <taxon>Dioscoreales</taxon>
        <taxon>Dioscoreaceae</taxon>
        <taxon>Dioscorea</taxon>
    </lineage>
</organism>
<feature type="region of interest" description="Disordered" evidence="1">
    <location>
        <begin position="1"/>
        <end position="24"/>
    </location>
</feature>
<feature type="compositionally biased region" description="Polar residues" evidence="1">
    <location>
        <begin position="674"/>
        <end position="694"/>
    </location>
</feature>
<feature type="compositionally biased region" description="Polar residues" evidence="1">
    <location>
        <begin position="57"/>
        <end position="66"/>
    </location>
</feature>
<gene>
    <name evidence="2" type="ORF">J5N97_010698</name>
</gene>
<dbReference type="OrthoDB" id="1681423at2759"/>
<feature type="compositionally biased region" description="Basic and acidic residues" evidence="1">
    <location>
        <begin position="111"/>
        <end position="122"/>
    </location>
</feature>
<dbReference type="AlphaFoldDB" id="A0A9D5HMW9"/>
<proteinExistence type="predicted"/>
<reference evidence="2" key="1">
    <citation type="submission" date="2021-03" db="EMBL/GenBank/DDBJ databases">
        <authorList>
            <person name="Li Z."/>
            <person name="Yang C."/>
        </authorList>
    </citation>
    <scope>NUCLEOTIDE SEQUENCE</scope>
    <source>
        <strain evidence="2">Dzin_1.0</strain>
        <tissue evidence="2">Leaf</tissue>
    </source>
</reference>
<accession>A0A9D5HMW9</accession>
<dbReference type="Proteomes" id="UP001085076">
    <property type="component" value="Miscellaneous, Linkage group lg02"/>
</dbReference>
<feature type="region of interest" description="Disordered" evidence="1">
    <location>
        <begin position="54"/>
        <end position="139"/>
    </location>
</feature>